<reference evidence="2 3" key="1">
    <citation type="submission" date="2018-01" db="EMBL/GenBank/DDBJ databases">
        <title>Complete and assembled Genome of Pantoea gaviniae DSM22758T.</title>
        <authorList>
            <person name="Stevens M.J.A."/>
            <person name="Zurfluh K."/>
            <person name="Stephan R."/>
        </authorList>
    </citation>
    <scope>NUCLEOTIDE SEQUENCE [LARGE SCALE GENOMIC DNA]</scope>
    <source>
        <strain evidence="2 3">DSM 22758</strain>
    </source>
</reference>
<evidence type="ECO:0000313" key="2">
    <source>
        <dbReference type="EMBL" id="AUX92574.1"/>
    </source>
</evidence>
<keyword evidence="1" id="KW-0472">Membrane</keyword>
<keyword evidence="3" id="KW-1185">Reference proteome</keyword>
<protein>
    <submittedName>
        <fullName evidence="2">Uncharacterized protein</fullName>
    </submittedName>
</protein>
<evidence type="ECO:0000313" key="3">
    <source>
        <dbReference type="Proteomes" id="UP000238365"/>
    </source>
</evidence>
<feature type="transmembrane region" description="Helical" evidence="1">
    <location>
        <begin position="43"/>
        <end position="67"/>
    </location>
</feature>
<name>A0A2L0IDG3_9GAMM</name>
<keyword evidence="1" id="KW-0812">Transmembrane</keyword>
<evidence type="ECO:0000256" key="1">
    <source>
        <dbReference type="SAM" id="Phobius"/>
    </source>
</evidence>
<proteinExistence type="predicted"/>
<dbReference type="Proteomes" id="UP000238365">
    <property type="component" value="Chromosome"/>
</dbReference>
<keyword evidence="1" id="KW-1133">Transmembrane helix</keyword>
<accession>A0A2L0IDG3</accession>
<organism evidence="2 3">
    <name type="scientific">Mixta gaviniae</name>
    <dbReference type="NCBI Taxonomy" id="665914"/>
    <lineage>
        <taxon>Bacteria</taxon>
        <taxon>Pseudomonadati</taxon>
        <taxon>Pseudomonadota</taxon>
        <taxon>Gammaproteobacteria</taxon>
        <taxon>Enterobacterales</taxon>
        <taxon>Erwiniaceae</taxon>
        <taxon>Mixta</taxon>
    </lineage>
</organism>
<dbReference type="RefSeq" id="WP_104956464.1">
    <property type="nucleotide sequence ID" value="NZ_CP026377.1"/>
</dbReference>
<dbReference type="AlphaFoldDB" id="A0A2L0IDG3"/>
<dbReference type="EMBL" id="CP026377">
    <property type="protein sequence ID" value="AUX92574.1"/>
    <property type="molecule type" value="Genomic_DNA"/>
</dbReference>
<sequence length="77" mass="9140">MFIVVYLFSLRFIHPYSVQPTIKQAGQLTRTANRPGFHHPEMFYLLAVMLINALITLALCAILLRLWQRWRKRKAKK</sequence>
<gene>
    <name evidence="2" type="ORF">C2E15_05450</name>
</gene>
<dbReference type="KEGG" id="pgz:C2E15_05450"/>